<dbReference type="Gene3D" id="3.40.630.30">
    <property type="match status" value="1"/>
</dbReference>
<dbReference type="EMBL" id="CM001439">
    <property type="protein sequence ID" value="EHR51988.1"/>
    <property type="molecule type" value="Genomic_DNA"/>
</dbReference>
<keyword evidence="2" id="KW-0808">Transferase</keyword>
<sequence>MEIRRARAPQRQGAVLGGWLEEVPEGAVPTVTWRLRIRMEDHPGALARVAIRLADLECNILGFSVLPVPGGVLDEIVIRPAAGLTKAHVARAIRDEGCEWLGITDAAVEELVDGSTASLATASRVVADPGALADAVRRLLSADMVTVVPAAEANPARTENGHRVVFEAGDGRSVVARRMWAPFVQLESSRVEALLGLLGVVRENLAGQIAMTCDDGAAVVLRQGQPRDAGAVCDLHGRCSMSTLYHRYHTGMRTVPRRWLHRLLLPPRGLSVLAVCGRDVVALGQLVALPEGDSAEVSLLVEDAWQGNGLGSGLLNRLAVIARARGYRELSALCLPGEDGVRRAALRAGLRPADTLDANGVLRISM</sequence>
<dbReference type="SUPFAM" id="SSF55729">
    <property type="entry name" value="Acyl-CoA N-acyltransferases (Nat)"/>
    <property type="match status" value="1"/>
</dbReference>
<dbReference type="InterPro" id="IPR000182">
    <property type="entry name" value="GNAT_dom"/>
</dbReference>
<accession>H5X0Y8</accession>
<protein>
    <submittedName>
        <fullName evidence="2">Sortase-like acyltransferase</fullName>
    </submittedName>
</protein>
<dbReference type="HOGENOM" id="CLU_050048_0_0_11"/>
<dbReference type="SUPFAM" id="SSF55021">
    <property type="entry name" value="ACT-like"/>
    <property type="match status" value="1"/>
</dbReference>
<feature type="domain" description="N-acetyltransferase" evidence="1">
    <location>
        <begin position="219"/>
        <end position="366"/>
    </location>
</feature>
<evidence type="ECO:0000313" key="2">
    <source>
        <dbReference type="EMBL" id="EHR51988.1"/>
    </source>
</evidence>
<dbReference type="GO" id="GO:0016747">
    <property type="term" value="F:acyltransferase activity, transferring groups other than amino-acyl groups"/>
    <property type="evidence" value="ECO:0007669"/>
    <property type="project" value="InterPro"/>
</dbReference>
<keyword evidence="2" id="KW-0012">Acyltransferase</keyword>
<dbReference type="PROSITE" id="PS51186">
    <property type="entry name" value="GNAT"/>
    <property type="match status" value="1"/>
</dbReference>
<evidence type="ECO:0000313" key="3">
    <source>
        <dbReference type="Proteomes" id="UP000004926"/>
    </source>
</evidence>
<gene>
    <name evidence="2" type="ORF">SacmaDRAFT_3776</name>
</gene>
<dbReference type="eggNOG" id="COG1247">
    <property type="taxonomic scope" value="Bacteria"/>
</dbReference>
<evidence type="ECO:0000259" key="1">
    <source>
        <dbReference type="PROSITE" id="PS51186"/>
    </source>
</evidence>
<dbReference type="STRING" id="882083.SacmaDRAFT_3776"/>
<dbReference type="Pfam" id="PF00583">
    <property type="entry name" value="Acetyltransf_1"/>
    <property type="match status" value="1"/>
</dbReference>
<dbReference type="Proteomes" id="UP000004926">
    <property type="component" value="Chromosome"/>
</dbReference>
<name>H5X0Y8_9PSEU</name>
<dbReference type="InterPro" id="IPR016181">
    <property type="entry name" value="Acyl_CoA_acyltransferase"/>
</dbReference>
<dbReference type="RefSeq" id="WP_009155369.1">
    <property type="nucleotide sequence ID" value="NZ_CM001439.1"/>
</dbReference>
<dbReference type="InterPro" id="IPR045865">
    <property type="entry name" value="ACT-like_dom_sf"/>
</dbReference>
<keyword evidence="3" id="KW-1185">Reference proteome</keyword>
<dbReference type="AlphaFoldDB" id="H5X0Y8"/>
<organism evidence="2 3">
    <name type="scientific">Saccharomonospora marina XMU15</name>
    <dbReference type="NCBI Taxonomy" id="882083"/>
    <lineage>
        <taxon>Bacteria</taxon>
        <taxon>Bacillati</taxon>
        <taxon>Actinomycetota</taxon>
        <taxon>Actinomycetes</taxon>
        <taxon>Pseudonocardiales</taxon>
        <taxon>Pseudonocardiaceae</taxon>
        <taxon>Saccharomonospora</taxon>
    </lineage>
</organism>
<reference evidence="2 3" key="1">
    <citation type="journal article" date="2012" name="Stand. Genomic Sci.">
        <title>Genome sequence of the ocean sediment bacterium Saccharomonospora marina type strain (XMU15(T)).</title>
        <authorList>
            <person name="Klenk H.P."/>
            <person name="Lu M."/>
            <person name="Lucas S."/>
            <person name="Lapidus A."/>
            <person name="Copeland A."/>
            <person name="Pitluck S."/>
            <person name="Goodwin L.A."/>
            <person name="Han C."/>
            <person name="Tapia R."/>
            <person name="Brambilla E.M."/>
            <person name="Potter G."/>
            <person name="Land M."/>
            <person name="Ivanova N."/>
            <person name="Rohde M."/>
            <person name="Goker M."/>
            <person name="Detter J.C."/>
            <person name="Li W.J."/>
            <person name="Kyrpides N.C."/>
            <person name="Woyke T."/>
        </authorList>
    </citation>
    <scope>NUCLEOTIDE SEQUENCE [LARGE SCALE GENOMIC DNA]</scope>
    <source>
        <strain evidence="2 3">XMU15</strain>
    </source>
</reference>
<dbReference type="CDD" id="cd02116">
    <property type="entry name" value="ACT"/>
    <property type="match status" value="1"/>
</dbReference>
<proteinExistence type="predicted"/>